<organism evidence="10">
    <name type="scientific">Siphoviridae sp. ctsus30</name>
    <dbReference type="NCBI Taxonomy" id="2826488"/>
    <lineage>
        <taxon>Viruses</taxon>
        <taxon>Duplodnaviria</taxon>
        <taxon>Heunggongvirae</taxon>
        <taxon>Uroviricota</taxon>
        <taxon>Caudoviricetes</taxon>
    </lineage>
</organism>
<feature type="repeat" description="Cell wall-binding" evidence="8">
    <location>
        <begin position="251"/>
        <end position="270"/>
    </location>
</feature>
<reference evidence="10" key="1">
    <citation type="journal article" date="2021" name="Proc. Natl. Acad. Sci. U.S.A.">
        <title>A Catalog of Tens of Thousands of Viruses from Human Metagenomes Reveals Hidden Associations with Chronic Diseases.</title>
        <authorList>
            <person name="Tisza M.J."/>
            <person name="Buck C.B."/>
        </authorList>
    </citation>
    <scope>NUCLEOTIDE SEQUENCE</scope>
    <source>
        <strain evidence="10">Ctsus30</strain>
    </source>
</reference>
<feature type="repeat" description="Cell wall-binding" evidence="8">
    <location>
        <begin position="271"/>
        <end position="290"/>
    </location>
</feature>
<keyword evidence="7" id="KW-0961">Cell wall biogenesis/degradation</keyword>
<evidence type="ECO:0000259" key="9">
    <source>
        <dbReference type="SMART" id="SM00644"/>
    </source>
</evidence>
<dbReference type="GO" id="GO:0071555">
    <property type="term" value="P:cell wall organization"/>
    <property type="evidence" value="ECO:0007669"/>
    <property type="project" value="UniProtKB-KW"/>
</dbReference>
<dbReference type="SUPFAM" id="SSF55846">
    <property type="entry name" value="N-acetylmuramoyl-L-alanine amidase-like"/>
    <property type="match status" value="1"/>
</dbReference>
<dbReference type="PANTHER" id="PTHR30417">
    <property type="entry name" value="N-ACETYLMURAMOYL-L-ALANINE AMIDASE AMID"/>
    <property type="match status" value="1"/>
</dbReference>
<accession>A0A8S5MVV8</accession>
<dbReference type="EMBL" id="BK014997">
    <property type="protein sequence ID" value="DAD86280.1"/>
    <property type="molecule type" value="Genomic_DNA"/>
</dbReference>
<evidence type="ECO:0000256" key="4">
    <source>
        <dbReference type="ARBA" id="ARBA00022638"/>
    </source>
</evidence>
<dbReference type="SUPFAM" id="SSF69360">
    <property type="entry name" value="Cell wall binding repeat"/>
    <property type="match status" value="1"/>
</dbReference>
<dbReference type="GO" id="GO:0009254">
    <property type="term" value="P:peptidoglycan turnover"/>
    <property type="evidence" value="ECO:0007669"/>
    <property type="project" value="TreeGrafter"/>
</dbReference>
<comment type="catalytic activity">
    <reaction evidence="1">
        <text>Hydrolyzes the link between N-acetylmuramoyl residues and L-amino acid residues in certain cell-wall glycopeptides.</text>
        <dbReference type="EC" id="3.5.1.28"/>
    </reaction>
</comment>
<dbReference type="Gene3D" id="3.40.80.10">
    <property type="entry name" value="Peptidoglycan recognition protein-like"/>
    <property type="match status" value="1"/>
</dbReference>
<evidence type="ECO:0000256" key="5">
    <source>
        <dbReference type="ARBA" id="ARBA00022737"/>
    </source>
</evidence>
<dbReference type="Pfam" id="PF01510">
    <property type="entry name" value="Amidase_2"/>
    <property type="match status" value="1"/>
</dbReference>
<dbReference type="Pfam" id="PF19127">
    <property type="entry name" value="Choline_bind_3"/>
    <property type="match status" value="1"/>
</dbReference>
<keyword evidence="3" id="KW-0929">Antimicrobial</keyword>
<evidence type="ECO:0000313" key="10">
    <source>
        <dbReference type="EMBL" id="DAD86280.1"/>
    </source>
</evidence>
<protein>
    <recommendedName>
        <fullName evidence="2">N-acetylmuramoyl-L-alanine amidase</fullName>
        <ecNumber evidence="2">3.5.1.28</ecNumber>
    </recommendedName>
</protein>
<dbReference type="InterPro" id="IPR002502">
    <property type="entry name" value="Amidase_domain"/>
</dbReference>
<dbReference type="Pfam" id="PF01473">
    <property type="entry name" value="Choline_bind_1"/>
    <property type="match status" value="3"/>
</dbReference>
<dbReference type="PROSITE" id="PS51170">
    <property type="entry name" value="CW"/>
    <property type="match status" value="2"/>
</dbReference>
<evidence type="ECO:0000256" key="1">
    <source>
        <dbReference type="ARBA" id="ARBA00001561"/>
    </source>
</evidence>
<dbReference type="PANTHER" id="PTHR30417:SF1">
    <property type="entry name" value="N-ACETYLMURAMOYL-L-ALANINE AMIDASE AMID"/>
    <property type="match status" value="1"/>
</dbReference>
<dbReference type="GO" id="GO:0001897">
    <property type="term" value="P:symbiont-mediated cytolysis of host cell"/>
    <property type="evidence" value="ECO:0007669"/>
    <property type="project" value="UniProtKB-ARBA"/>
</dbReference>
<evidence type="ECO:0000256" key="8">
    <source>
        <dbReference type="PROSITE-ProRule" id="PRU00591"/>
    </source>
</evidence>
<keyword evidence="6" id="KW-0378">Hydrolase</keyword>
<evidence type="ECO:0000256" key="6">
    <source>
        <dbReference type="ARBA" id="ARBA00022801"/>
    </source>
</evidence>
<dbReference type="GO" id="GO:0042742">
    <property type="term" value="P:defense response to bacterium"/>
    <property type="evidence" value="ECO:0007669"/>
    <property type="project" value="UniProtKB-KW"/>
</dbReference>
<feature type="domain" description="N-acetylmuramoyl-L-alanine amidase" evidence="9">
    <location>
        <begin position="31"/>
        <end position="164"/>
    </location>
</feature>
<dbReference type="GO" id="GO:0008745">
    <property type="term" value="F:N-acetylmuramoyl-L-alanine amidase activity"/>
    <property type="evidence" value="ECO:0007669"/>
    <property type="project" value="UniProtKB-EC"/>
</dbReference>
<sequence length="353" mass="39624">MRTSVLGRLGEVIVTDWHNLIADYNLWFDNYDEGRSRALDRVIVHHNAGKAMSHGGVLAAFNNNGTSAHYNVDIDGSTAQFVHDEDTAWHCPGVNSCSIGIEHANSTGAEGGWDIGEATLDAGAHLTAALCRAYGLGRPQWRVNVFPHSDFYSTACPASLRDKYAGEYMEKAQAYYDNLDAEIIQSEGWVSQDGGWWYRTSDGGWETGWFPVNDKWFYANEKGWLQAGWQHIDGHWYFLHDMHDSRYGEMETGWQKIGENWFLLNDKGQMQTGWQLVKGKWYFLEENGAMRTGWLSYNGNDYFLTETGAMAVGLCQTRLDGACSIFGEDGKLLVGKLVVEQDADGIVKLVESK</sequence>
<evidence type="ECO:0000256" key="3">
    <source>
        <dbReference type="ARBA" id="ARBA00022529"/>
    </source>
</evidence>
<evidence type="ECO:0000256" key="2">
    <source>
        <dbReference type="ARBA" id="ARBA00011901"/>
    </source>
</evidence>
<dbReference type="CDD" id="cd06583">
    <property type="entry name" value="PGRP"/>
    <property type="match status" value="1"/>
</dbReference>
<dbReference type="Gene3D" id="2.10.270.10">
    <property type="entry name" value="Cholin Binding"/>
    <property type="match status" value="2"/>
</dbReference>
<dbReference type="GO" id="GO:0009253">
    <property type="term" value="P:peptidoglycan catabolic process"/>
    <property type="evidence" value="ECO:0007669"/>
    <property type="project" value="InterPro"/>
</dbReference>
<proteinExistence type="predicted"/>
<dbReference type="EC" id="3.5.1.28" evidence="2"/>
<name>A0A8S5MVV8_9CAUD</name>
<dbReference type="InterPro" id="IPR018337">
    <property type="entry name" value="Cell_wall/Cho-bd_repeat"/>
</dbReference>
<evidence type="ECO:0000256" key="7">
    <source>
        <dbReference type="ARBA" id="ARBA00023316"/>
    </source>
</evidence>
<keyword evidence="5" id="KW-0677">Repeat</keyword>
<dbReference type="SMART" id="SM00644">
    <property type="entry name" value="Ami_2"/>
    <property type="match status" value="1"/>
</dbReference>
<dbReference type="InterPro" id="IPR036505">
    <property type="entry name" value="Amidase/PGRP_sf"/>
</dbReference>
<keyword evidence="4" id="KW-0081">Bacteriolytic enzyme</keyword>
<dbReference type="InterPro" id="IPR051206">
    <property type="entry name" value="NAMLAA_amidase_2"/>
</dbReference>